<dbReference type="AlphaFoldDB" id="A0A6N4QCK2"/>
<reference evidence="1 2" key="1">
    <citation type="journal article" date="2019" name="PLoS Negl. Trop. Dis.">
        <title>Revisiting the worldwide diversity of Leptospira species in the environment.</title>
        <authorList>
            <person name="Vincent A.T."/>
            <person name="Schiettekatte O."/>
            <person name="Bourhy P."/>
            <person name="Veyrier F.J."/>
            <person name="Picardeau M."/>
        </authorList>
    </citation>
    <scope>NUCLEOTIDE SEQUENCE [LARGE SCALE GENOMIC DNA]</scope>
    <source>
        <strain evidence="1 2">201702445</strain>
    </source>
</reference>
<name>A0A6N4QCK2_9LEPT</name>
<accession>A0A6N4QCK2</accession>
<sequence length="187" mass="21944">MNRIEAVYNRSLYSAGEHLDIRIDGEILTSYVDRKFSPRGRMNSIAAFLTQKFPKNGWVTSFANFLNRKFSDRDLAGLVPTLLDWLSDEEERKIVWERILPNVGKSSVAPILMCPDDCDFFCTLIVVEIERTEEFVLWKRFGRDDSKFTVSNLSNIGSKVCWFSDPEERRFSTRDYSEFLNRFKREL</sequence>
<protein>
    <submittedName>
        <fullName evidence="1">Uncharacterized protein</fullName>
    </submittedName>
</protein>
<proteinExistence type="predicted"/>
<evidence type="ECO:0000313" key="2">
    <source>
        <dbReference type="Proteomes" id="UP000297613"/>
    </source>
</evidence>
<organism evidence="1 2">
    <name type="scientific">Leptospira yasudae</name>
    <dbReference type="NCBI Taxonomy" id="2202201"/>
    <lineage>
        <taxon>Bacteria</taxon>
        <taxon>Pseudomonadati</taxon>
        <taxon>Spirochaetota</taxon>
        <taxon>Spirochaetia</taxon>
        <taxon>Leptospirales</taxon>
        <taxon>Leptospiraceae</taxon>
        <taxon>Leptospira</taxon>
    </lineage>
</organism>
<dbReference type="Proteomes" id="UP000297613">
    <property type="component" value="Unassembled WGS sequence"/>
</dbReference>
<dbReference type="EMBL" id="RQGM01000018">
    <property type="protein sequence ID" value="TGL87051.1"/>
    <property type="molecule type" value="Genomic_DNA"/>
</dbReference>
<evidence type="ECO:0000313" key="1">
    <source>
        <dbReference type="EMBL" id="TGL87051.1"/>
    </source>
</evidence>
<comment type="caution">
    <text evidence="1">The sequence shown here is derived from an EMBL/GenBank/DDBJ whole genome shotgun (WGS) entry which is preliminary data.</text>
</comment>
<dbReference type="RefSeq" id="WP_135573458.1">
    <property type="nucleotide sequence ID" value="NZ_RQGK01000065.1"/>
</dbReference>
<gene>
    <name evidence="1" type="ORF">EHQ83_05070</name>
</gene>